<sequence length="441" mass="47619">MGSSGAAVMRFDLPFTAGPPPLVSEEAGITSLMERRSSSHAIDVTILDTADNRLLRAGILLAHRVLDGLGSWYLAAPAWRPHLPAEHVSPVGAAAELPDDLVAWTRPFVRRAAVGPVAGLDCRRSEYLLRGDGRVLGVIRDEKVTVRRGGVATARYREATITPSSRFTGRQRDFILGAMDSIAATHVTEFPSLQQRLGPPATGGTDFPDILRFRRRDVTLESFVTAVFAADLRALVTAWFTGAEELAAVLRDIHAHARGLASVLDPSWLRGLEEAVATEVAPRAQALDAIDLLVGAVRAPRLGDASREPAAALLLDRAEHGAHILAERCRTLGPDSSDQDWAAARAAADQVQASGAVAVRLHGKAGRQLMARLDEVDAALRRCAVTVPGPELAGLSVEEAFELGRQAERESQGTIAEREAFVAAWPERLEEFRRLLRKVKR</sequence>
<protein>
    <submittedName>
        <fullName evidence="1">Uncharacterized protein</fullName>
    </submittedName>
</protein>
<gene>
    <name evidence="1" type="ORF">EII35_09330</name>
</gene>
<dbReference type="RefSeq" id="WP_125228202.1">
    <property type="nucleotide sequence ID" value="NZ_RQYT01000021.1"/>
</dbReference>
<dbReference type="Proteomes" id="UP000280935">
    <property type="component" value="Unassembled WGS sequence"/>
</dbReference>
<proteinExistence type="predicted"/>
<dbReference type="AlphaFoldDB" id="A0A3P1WSB5"/>
<accession>A0A3P1WSB5</accession>
<evidence type="ECO:0000313" key="2">
    <source>
        <dbReference type="Proteomes" id="UP000280935"/>
    </source>
</evidence>
<dbReference type="OrthoDB" id="3726668at2"/>
<organism evidence="1 2">
    <name type="scientific">Arachnia propionica</name>
    <dbReference type="NCBI Taxonomy" id="1750"/>
    <lineage>
        <taxon>Bacteria</taxon>
        <taxon>Bacillati</taxon>
        <taxon>Actinomycetota</taxon>
        <taxon>Actinomycetes</taxon>
        <taxon>Propionibacteriales</taxon>
        <taxon>Propionibacteriaceae</taxon>
        <taxon>Arachnia</taxon>
    </lineage>
</organism>
<name>A0A3P1WSB5_9ACTN</name>
<comment type="caution">
    <text evidence="1">The sequence shown here is derived from an EMBL/GenBank/DDBJ whole genome shotgun (WGS) entry which is preliminary data.</text>
</comment>
<dbReference type="EMBL" id="RQYT01000021">
    <property type="protein sequence ID" value="RRD49175.1"/>
    <property type="molecule type" value="Genomic_DNA"/>
</dbReference>
<reference evidence="1 2" key="1">
    <citation type="submission" date="2018-11" db="EMBL/GenBank/DDBJ databases">
        <title>Genomes From Bacteria Associated with the Canine Oral Cavity: a Test Case for Automated Genome-Based Taxonomic Assignment.</title>
        <authorList>
            <person name="Coil D.A."/>
            <person name="Jospin G."/>
            <person name="Darling A.E."/>
            <person name="Wallis C."/>
            <person name="Davis I.J."/>
            <person name="Harris S."/>
            <person name="Eisen J.A."/>
            <person name="Holcombe L.J."/>
            <person name="O'Flynn C."/>
        </authorList>
    </citation>
    <scope>NUCLEOTIDE SEQUENCE [LARGE SCALE GENOMIC DNA]</scope>
    <source>
        <strain evidence="1 2">OH2822_COT-296</strain>
    </source>
</reference>
<dbReference type="SUPFAM" id="SSF55154">
    <property type="entry name" value="CYTH-like phosphatases"/>
    <property type="match status" value="1"/>
</dbReference>
<evidence type="ECO:0000313" key="1">
    <source>
        <dbReference type="EMBL" id="RRD49175.1"/>
    </source>
</evidence>
<dbReference type="InterPro" id="IPR033469">
    <property type="entry name" value="CYTH-like_dom_sf"/>
</dbReference>